<dbReference type="InterPro" id="IPR043519">
    <property type="entry name" value="NT_sf"/>
</dbReference>
<sequence>LSKMAIAGIGGACRIQLGLRRPLLYCLHKVRYSASVVNAESIAEPTDVVHRRVHGNGNNNVLPSEWKMLNSKDLGISSSEIAKPTRLVLKELKKKGIPCSYFTTFSGPHLLFVLFHVPPYPFLCRKFLGYEVFLVGGCVRDLILNRTPKDFDIITSAELKEILRTFPRCEVVGKRFPICHVHVGDTIVEVSSFSTSARKLGGRATIPFRKPQGCDEGDYARWRNCLQRDFTINGLMFDPFAKVVYDYLGGIEDIEKAKVRTVIPANVSFVDDCARILRAVRIAARLGFRFTRETAHFVKEFSGSVLRLDRVWKMMDLFLVFLSHSL</sequence>
<dbReference type="AlphaFoldDB" id="A0AAN8V4D7"/>
<dbReference type="SUPFAM" id="SSF81891">
    <property type="entry name" value="Poly A polymerase C-terminal region-like"/>
    <property type="match status" value="1"/>
</dbReference>
<comment type="caution">
    <text evidence="5">The sequence shown here is derived from an EMBL/GenBank/DDBJ whole genome shotgun (WGS) entry which is preliminary data.</text>
</comment>
<dbReference type="GO" id="GO:0001680">
    <property type="term" value="P:tRNA 3'-terminal CCA addition"/>
    <property type="evidence" value="ECO:0007669"/>
    <property type="project" value="UniProtKB-ARBA"/>
</dbReference>
<name>A0AAN8V4D7_9MAGN</name>
<dbReference type="InterPro" id="IPR052191">
    <property type="entry name" value="tRNA_ntf/polyA_polymerase_I"/>
</dbReference>
<dbReference type="Proteomes" id="UP001370490">
    <property type="component" value="Unassembled WGS sequence"/>
</dbReference>
<dbReference type="PANTHER" id="PTHR43051">
    <property type="entry name" value="POLYNUCLEOTIDE ADENYLYLTRANSFERASE FAMILY PROTEIN"/>
    <property type="match status" value="1"/>
</dbReference>
<evidence type="ECO:0000256" key="3">
    <source>
        <dbReference type="RuleBase" id="RU003953"/>
    </source>
</evidence>
<proteinExistence type="inferred from homology"/>
<evidence type="ECO:0000259" key="4">
    <source>
        <dbReference type="Pfam" id="PF01743"/>
    </source>
</evidence>
<evidence type="ECO:0000313" key="6">
    <source>
        <dbReference type="Proteomes" id="UP001370490"/>
    </source>
</evidence>
<dbReference type="EMBL" id="JBAMMX010000019">
    <property type="protein sequence ID" value="KAK6922462.1"/>
    <property type="molecule type" value="Genomic_DNA"/>
</dbReference>
<evidence type="ECO:0000256" key="1">
    <source>
        <dbReference type="ARBA" id="ARBA00007265"/>
    </source>
</evidence>
<dbReference type="CDD" id="cd05398">
    <property type="entry name" value="NT_ClassII-CCAase"/>
    <property type="match status" value="1"/>
</dbReference>
<accession>A0AAN8V4D7</accession>
<dbReference type="GO" id="GO:0016779">
    <property type="term" value="F:nucleotidyltransferase activity"/>
    <property type="evidence" value="ECO:0007669"/>
    <property type="project" value="InterPro"/>
</dbReference>
<feature type="domain" description="Poly A polymerase head" evidence="4">
    <location>
        <begin position="132"/>
        <end position="260"/>
    </location>
</feature>
<keyword evidence="6" id="KW-1185">Reference proteome</keyword>
<dbReference type="PANTHER" id="PTHR43051:SF2">
    <property type="entry name" value="POLYNUCLEOTIDE ADENYLYLTRANSFERASE FAMILY PROTEIN-RELATED"/>
    <property type="match status" value="1"/>
</dbReference>
<dbReference type="InterPro" id="IPR002646">
    <property type="entry name" value="PolA_pol_head_dom"/>
</dbReference>
<dbReference type="SUPFAM" id="SSF81301">
    <property type="entry name" value="Nucleotidyltransferase"/>
    <property type="match status" value="1"/>
</dbReference>
<evidence type="ECO:0000256" key="2">
    <source>
        <dbReference type="ARBA" id="ARBA00022679"/>
    </source>
</evidence>
<dbReference type="GO" id="GO:0003723">
    <property type="term" value="F:RNA binding"/>
    <property type="evidence" value="ECO:0007669"/>
    <property type="project" value="UniProtKB-KW"/>
</dbReference>
<keyword evidence="2 3" id="KW-0808">Transferase</keyword>
<reference evidence="5 6" key="1">
    <citation type="submission" date="2023-12" db="EMBL/GenBank/DDBJ databases">
        <title>A high-quality genome assembly for Dillenia turbinata (Dilleniales).</title>
        <authorList>
            <person name="Chanderbali A."/>
        </authorList>
    </citation>
    <scope>NUCLEOTIDE SEQUENCE [LARGE SCALE GENOMIC DNA]</scope>
    <source>
        <strain evidence="5">LSX21</strain>
        <tissue evidence="5">Leaf</tissue>
    </source>
</reference>
<comment type="similarity">
    <text evidence="1 3">Belongs to the tRNA nucleotidyltransferase/poly(A) polymerase family.</text>
</comment>
<protein>
    <submittedName>
        <fullName evidence="5">Poly A polymerase, head domain</fullName>
    </submittedName>
</protein>
<feature type="non-terminal residue" evidence="5">
    <location>
        <position position="1"/>
    </location>
</feature>
<evidence type="ECO:0000313" key="5">
    <source>
        <dbReference type="EMBL" id="KAK6922462.1"/>
    </source>
</evidence>
<dbReference type="Pfam" id="PF01743">
    <property type="entry name" value="PolyA_pol"/>
    <property type="match status" value="1"/>
</dbReference>
<dbReference type="Gene3D" id="1.10.3090.10">
    <property type="entry name" value="cca-adding enzyme, domain 2"/>
    <property type="match status" value="1"/>
</dbReference>
<dbReference type="Gene3D" id="3.30.460.10">
    <property type="entry name" value="Beta Polymerase, domain 2"/>
    <property type="match status" value="1"/>
</dbReference>
<organism evidence="5 6">
    <name type="scientific">Dillenia turbinata</name>
    <dbReference type="NCBI Taxonomy" id="194707"/>
    <lineage>
        <taxon>Eukaryota</taxon>
        <taxon>Viridiplantae</taxon>
        <taxon>Streptophyta</taxon>
        <taxon>Embryophyta</taxon>
        <taxon>Tracheophyta</taxon>
        <taxon>Spermatophyta</taxon>
        <taxon>Magnoliopsida</taxon>
        <taxon>eudicotyledons</taxon>
        <taxon>Gunneridae</taxon>
        <taxon>Pentapetalae</taxon>
        <taxon>Dilleniales</taxon>
        <taxon>Dilleniaceae</taxon>
        <taxon>Dillenia</taxon>
    </lineage>
</organism>
<gene>
    <name evidence="5" type="ORF">RJ641_012969</name>
</gene>
<keyword evidence="3" id="KW-0694">RNA-binding</keyword>